<dbReference type="Pfam" id="PF00990">
    <property type="entry name" value="GGDEF"/>
    <property type="match status" value="1"/>
</dbReference>
<dbReference type="AlphaFoldDB" id="A0A1E7R569"/>
<feature type="domain" description="GGDEF" evidence="1">
    <location>
        <begin position="360"/>
        <end position="477"/>
    </location>
</feature>
<dbReference type="SUPFAM" id="SSF55785">
    <property type="entry name" value="PYP-like sensor domain (PAS domain)"/>
    <property type="match status" value="1"/>
</dbReference>
<name>A0A1E7R569_9GAMM</name>
<dbReference type="Gene3D" id="3.30.70.270">
    <property type="match status" value="1"/>
</dbReference>
<evidence type="ECO:0000313" key="2">
    <source>
        <dbReference type="EMBL" id="OEY94470.1"/>
    </source>
</evidence>
<protein>
    <recommendedName>
        <fullName evidence="1">GGDEF domain-containing protein</fullName>
    </recommendedName>
</protein>
<dbReference type="Gene3D" id="3.30.450.20">
    <property type="entry name" value="PAS domain"/>
    <property type="match status" value="1"/>
</dbReference>
<reference evidence="2 3" key="1">
    <citation type="submission" date="2016-09" db="EMBL/GenBank/DDBJ databases">
        <authorList>
            <person name="Capua I."/>
            <person name="De Benedictis P."/>
            <person name="Joannis T."/>
            <person name="Lombin L.H."/>
            <person name="Cattoli G."/>
        </authorList>
    </citation>
    <scope>NUCLEOTIDE SEQUENCE [LARGE SCALE GENOMIC DNA]</scope>
    <source>
        <strain evidence="2 3">ANC 4671</strain>
    </source>
</reference>
<dbReference type="SUPFAM" id="SSF55073">
    <property type="entry name" value="Nucleotide cyclase"/>
    <property type="match status" value="1"/>
</dbReference>
<dbReference type="InterPro" id="IPR029787">
    <property type="entry name" value="Nucleotide_cyclase"/>
</dbReference>
<evidence type="ECO:0000259" key="1">
    <source>
        <dbReference type="PROSITE" id="PS50887"/>
    </source>
</evidence>
<gene>
    <name evidence="2" type="ORF">BJI46_03790</name>
</gene>
<dbReference type="InterPro" id="IPR035965">
    <property type="entry name" value="PAS-like_dom_sf"/>
</dbReference>
<dbReference type="RefSeq" id="WP_070070276.1">
    <property type="nucleotide sequence ID" value="NZ_MKKK01000034.1"/>
</dbReference>
<evidence type="ECO:0000313" key="3">
    <source>
        <dbReference type="Proteomes" id="UP000185895"/>
    </source>
</evidence>
<dbReference type="Proteomes" id="UP000185895">
    <property type="component" value="Unassembled WGS sequence"/>
</dbReference>
<organism evidence="2 3">
    <name type="scientific">Acinetobacter qingfengensis</name>
    <dbReference type="NCBI Taxonomy" id="1262585"/>
    <lineage>
        <taxon>Bacteria</taxon>
        <taxon>Pseudomonadati</taxon>
        <taxon>Pseudomonadota</taxon>
        <taxon>Gammaproteobacteria</taxon>
        <taxon>Moraxellales</taxon>
        <taxon>Moraxellaceae</taxon>
        <taxon>Acinetobacter</taxon>
    </lineage>
</organism>
<dbReference type="PROSITE" id="PS50887">
    <property type="entry name" value="GGDEF"/>
    <property type="match status" value="1"/>
</dbReference>
<dbReference type="EMBL" id="MKKK01000034">
    <property type="protein sequence ID" value="OEY94470.1"/>
    <property type="molecule type" value="Genomic_DNA"/>
</dbReference>
<dbReference type="OrthoDB" id="9812260at2"/>
<accession>A0A1E7R569</accession>
<comment type="caution">
    <text evidence="2">The sequence shown here is derived from an EMBL/GenBank/DDBJ whole genome shotgun (WGS) entry which is preliminary data.</text>
</comment>
<dbReference type="InterPro" id="IPR000160">
    <property type="entry name" value="GGDEF_dom"/>
</dbReference>
<keyword evidence="3" id="KW-1185">Reference proteome</keyword>
<dbReference type="STRING" id="1262585.BJI46_03790"/>
<sequence>MIFFESILIERLPFPFWIEDASELKQYFETLRKNGINDISQLFLTDEYHFIQQCIRKIKLVRVNQYTLDLFEASSCEELEKNLASIFRDDMLPYFKQLLIDLWQGQLFYSDTVVNYTLSGKRLNLELHALVIPGYEDTLGRVLISTIDVTEQIQTQKLGQQNQLISEAIFQYAPVAMLICDCKAIKKRFDYLHEAGIENFESYIQSNSQFVDECLEQIKILNTNKALLDLFKLKGHQEYIDHREQIYQGSLYQNFMAFLTHLWHGKPMQEHKFVAFTLDNNVRYLLLHYNILPSYKNSWEKVQICLTDITEKVQIESFHDVLKFQNPITKFYNEKFLNYELKRIQKEFMFQISCIQIKLRPSSFNHSKADDYSCVLLSRLSDIIHYMIKKPLTAYHLKNNDFLILIPGCDNHLIQQKINGILSLIEIDQDFYQSIPLEIDIGHATLYPNETLEQMLLRADQNLYNNKFNAQKNQTFK</sequence>
<dbReference type="InterPro" id="IPR043128">
    <property type="entry name" value="Rev_trsase/Diguanyl_cyclase"/>
</dbReference>
<proteinExistence type="predicted"/>